<dbReference type="Gene3D" id="3.30.1360.10">
    <property type="entry name" value="RNA polymerase, RBP11-like subunit"/>
    <property type="match status" value="1"/>
</dbReference>
<sequence length="90" mass="10281">MKINVIKNESKELIIEFESKDLTLPEFLAGELSKEADVKFAGVDRQHLEVGKPMLIVRTEKKKAIDMIDKALDSMDEEFSDLKSQLSKKK</sequence>
<proteinExistence type="inferred from homology"/>
<dbReference type="GO" id="GO:0000428">
    <property type="term" value="C:DNA-directed RNA polymerase complex"/>
    <property type="evidence" value="ECO:0007669"/>
    <property type="project" value="UniProtKB-KW"/>
</dbReference>
<dbReference type="InterPro" id="IPR009025">
    <property type="entry name" value="RBP11-like_dimer"/>
</dbReference>
<reference evidence="4" key="2">
    <citation type="journal article" date="2014" name="ISME J.">
        <title>Microbial stratification in low pH oxic and suboxic macroscopic growths along an acid mine drainage.</title>
        <authorList>
            <person name="Mendez-Garcia C."/>
            <person name="Mesa V."/>
            <person name="Sprenger R.R."/>
            <person name="Richter M."/>
            <person name="Diez M.S."/>
            <person name="Solano J."/>
            <person name="Bargiela R."/>
            <person name="Golyshina O.V."/>
            <person name="Manteca A."/>
            <person name="Ramos J.L."/>
            <person name="Gallego J.R."/>
            <person name="Llorente I."/>
            <person name="Martins Dos Santos V.A."/>
            <person name="Jensen O.N."/>
            <person name="Pelaez A.I."/>
            <person name="Sanchez J."/>
            <person name="Ferrer M."/>
        </authorList>
    </citation>
    <scope>NUCLEOTIDE SEQUENCE</scope>
</reference>
<evidence type="ECO:0000259" key="3">
    <source>
        <dbReference type="Pfam" id="PF13656"/>
    </source>
</evidence>
<keyword evidence="2" id="KW-0804">Transcription</keyword>
<dbReference type="AlphaFoldDB" id="T0YR26"/>
<protein>
    <recommendedName>
        <fullName evidence="3">DNA-directed RNA polymerase RBP11-like dimerisation domain-containing protein</fullName>
    </recommendedName>
</protein>
<name>T0YR26_9ZZZZ</name>
<dbReference type="GO" id="GO:0006351">
    <property type="term" value="P:DNA-templated transcription"/>
    <property type="evidence" value="ECO:0007669"/>
    <property type="project" value="InterPro"/>
</dbReference>
<dbReference type="InterPro" id="IPR022905">
    <property type="entry name" value="Rpo11-like"/>
</dbReference>
<reference evidence="4" key="1">
    <citation type="submission" date="2013-08" db="EMBL/GenBank/DDBJ databases">
        <authorList>
            <person name="Mendez C."/>
            <person name="Richter M."/>
            <person name="Ferrer M."/>
            <person name="Sanchez J."/>
        </authorList>
    </citation>
    <scope>NUCLEOTIDE SEQUENCE</scope>
</reference>
<dbReference type="GO" id="GO:0046983">
    <property type="term" value="F:protein dimerization activity"/>
    <property type="evidence" value="ECO:0007669"/>
    <property type="project" value="InterPro"/>
</dbReference>
<dbReference type="GO" id="GO:0003899">
    <property type="term" value="F:DNA-directed RNA polymerase activity"/>
    <property type="evidence" value="ECO:0007669"/>
    <property type="project" value="InterPro"/>
</dbReference>
<comment type="caution">
    <text evidence="4">The sequence shown here is derived from an EMBL/GenBank/DDBJ whole genome shotgun (WGS) entry which is preliminary data.</text>
</comment>
<dbReference type="HAMAP" id="MF_00261">
    <property type="entry name" value="RNApol_arch_Rpo11"/>
    <property type="match status" value="1"/>
</dbReference>
<accession>T0YR26</accession>
<keyword evidence="1" id="KW-0240">DNA-directed RNA polymerase</keyword>
<evidence type="ECO:0000256" key="2">
    <source>
        <dbReference type="ARBA" id="ARBA00023163"/>
    </source>
</evidence>
<dbReference type="SUPFAM" id="SSF55257">
    <property type="entry name" value="RBP11-like subunits of RNA polymerase"/>
    <property type="match status" value="1"/>
</dbReference>
<feature type="domain" description="DNA-directed RNA polymerase RBP11-like dimerisation" evidence="3">
    <location>
        <begin position="13"/>
        <end position="84"/>
    </location>
</feature>
<dbReference type="Pfam" id="PF13656">
    <property type="entry name" value="RNA_pol_L_2"/>
    <property type="match status" value="1"/>
</dbReference>
<dbReference type="EMBL" id="AUZZ01008438">
    <property type="protein sequence ID" value="EQD37981.1"/>
    <property type="molecule type" value="Genomic_DNA"/>
</dbReference>
<organism evidence="4">
    <name type="scientific">mine drainage metagenome</name>
    <dbReference type="NCBI Taxonomy" id="410659"/>
    <lineage>
        <taxon>unclassified sequences</taxon>
        <taxon>metagenomes</taxon>
        <taxon>ecological metagenomes</taxon>
    </lineage>
</organism>
<gene>
    <name evidence="4" type="ORF">B2A_11678</name>
</gene>
<dbReference type="InterPro" id="IPR036603">
    <property type="entry name" value="RBP11-like"/>
</dbReference>
<evidence type="ECO:0000313" key="4">
    <source>
        <dbReference type="EMBL" id="EQD37981.1"/>
    </source>
</evidence>
<evidence type="ECO:0000256" key="1">
    <source>
        <dbReference type="ARBA" id="ARBA00022478"/>
    </source>
</evidence>